<dbReference type="OrthoDB" id="273147at2759"/>
<name>D8R4M3_SELML</name>
<dbReference type="Pfam" id="PF03357">
    <property type="entry name" value="Snf7"/>
    <property type="match status" value="1"/>
</dbReference>
<dbReference type="GO" id="GO:0045324">
    <property type="term" value="P:late endosome to vacuole transport"/>
    <property type="evidence" value="ECO:0000318"/>
    <property type="project" value="GO_Central"/>
</dbReference>
<dbReference type="OMA" id="LMDKFKH"/>
<dbReference type="GO" id="GO:0032509">
    <property type="term" value="P:endosome transport via multivesicular body sorting pathway"/>
    <property type="evidence" value="ECO:0000318"/>
    <property type="project" value="GO_Central"/>
</dbReference>
<organism evidence="3">
    <name type="scientific">Selaginella moellendorffii</name>
    <name type="common">Spikemoss</name>
    <dbReference type="NCBI Taxonomy" id="88036"/>
    <lineage>
        <taxon>Eukaryota</taxon>
        <taxon>Viridiplantae</taxon>
        <taxon>Streptophyta</taxon>
        <taxon>Embryophyta</taxon>
        <taxon>Tracheophyta</taxon>
        <taxon>Lycopodiopsida</taxon>
        <taxon>Selaginellales</taxon>
        <taxon>Selaginellaceae</taxon>
        <taxon>Selaginella</taxon>
    </lineage>
</organism>
<protein>
    <submittedName>
        <fullName evidence="2">Uncharacterized protein</fullName>
    </submittedName>
</protein>
<dbReference type="GO" id="GO:0015031">
    <property type="term" value="P:protein transport"/>
    <property type="evidence" value="ECO:0000318"/>
    <property type="project" value="GO_Central"/>
</dbReference>
<keyword evidence="3" id="KW-1185">Reference proteome</keyword>
<dbReference type="GO" id="GO:0000815">
    <property type="term" value="C:ESCRT III complex"/>
    <property type="evidence" value="ECO:0000318"/>
    <property type="project" value="GO_Central"/>
</dbReference>
<evidence type="ECO:0000313" key="3">
    <source>
        <dbReference type="Proteomes" id="UP000001514"/>
    </source>
</evidence>
<dbReference type="EMBL" id="GL377571">
    <property type="protein sequence ID" value="EFJ33126.1"/>
    <property type="molecule type" value="Genomic_DNA"/>
</dbReference>
<dbReference type="Proteomes" id="UP000001514">
    <property type="component" value="Unassembled WGS sequence"/>
</dbReference>
<evidence type="ECO:0000313" key="2">
    <source>
        <dbReference type="EMBL" id="EFJ33126.1"/>
    </source>
</evidence>
<dbReference type="GO" id="GO:0005771">
    <property type="term" value="C:multivesicular body"/>
    <property type="evidence" value="ECO:0000318"/>
    <property type="project" value="GO_Central"/>
</dbReference>
<dbReference type="Gene3D" id="6.10.140.1230">
    <property type="match status" value="1"/>
</dbReference>
<dbReference type="STRING" id="88036.D8R4M3"/>
<dbReference type="Gramene" id="EFJ33126">
    <property type="protein sequence ID" value="EFJ33126"/>
    <property type="gene ID" value="SELMODRAFT_84573"/>
</dbReference>
<dbReference type="InParanoid" id="D8R4M3"/>
<accession>D8R4M3</accession>
<evidence type="ECO:0000313" key="1">
    <source>
        <dbReference type="EMBL" id="EFJ27373.1"/>
    </source>
</evidence>
<dbReference type="Gramene" id="EFJ27373">
    <property type="protein sequence ID" value="EFJ27373"/>
    <property type="gene ID" value="SELMODRAFT_95658"/>
</dbReference>
<dbReference type="InterPro" id="IPR005024">
    <property type="entry name" value="Snf7_fam"/>
</dbReference>
<gene>
    <name evidence="2" type="ORF">SELMODRAFT_84573</name>
    <name evidence="1" type="ORF">SELMODRAFT_95658</name>
</gene>
<dbReference type="HOGENOM" id="CLU_080826_0_1_1"/>
<dbReference type="PANTHER" id="PTHR10476">
    <property type="entry name" value="CHARGED MULTIVESICULAR BODY PROTEIN"/>
    <property type="match status" value="1"/>
</dbReference>
<dbReference type="AlphaFoldDB" id="D8R4M3"/>
<dbReference type="eggNOG" id="KOG3232">
    <property type="taxonomic scope" value="Eukaryota"/>
</dbReference>
<dbReference type="KEGG" id="smo:SELMODRAFT_95658"/>
<reference evidence="2 3" key="1">
    <citation type="journal article" date="2011" name="Science">
        <title>The Selaginella genome identifies genetic changes associated with the evolution of vascular plants.</title>
        <authorList>
            <person name="Banks J.A."/>
            <person name="Nishiyama T."/>
            <person name="Hasebe M."/>
            <person name="Bowman J.L."/>
            <person name="Gribskov M."/>
            <person name="dePamphilis C."/>
            <person name="Albert V.A."/>
            <person name="Aono N."/>
            <person name="Aoyama T."/>
            <person name="Ambrose B.A."/>
            <person name="Ashton N.W."/>
            <person name="Axtell M.J."/>
            <person name="Barker E."/>
            <person name="Barker M.S."/>
            <person name="Bennetzen J.L."/>
            <person name="Bonawitz N.D."/>
            <person name="Chapple C."/>
            <person name="Cheng C."/>
            <person name="Correa L.G."/>
            <person name="Dacre M."/>
            <person name="DeBarry J."/>
            <person name="Dreyer I."/>
            <person name="Elias M."/>
            <person name="Engstrom E.M."/>
            <person name="Estelle M."/>
            <person name="Feng L."/>
            <person name="Finet C."/>
            <person name="Floyd S.K."/>
            <person name="Frommer W.B."/>
            <person name="Fujita T."/>
            <person name="Gramzow L."/>
            <person name="Gutensohn M."/>
            <person name="Harholt J."/>
            <person name="Hattori M."/>
            <person name="Heyl A."/>
            <person name="Hirai T."/>
            <person name="Hiwatashi Y."/>
            <person name="Ishikawa M."/>
            <person name="Iwata M."/>
            <person name="Karol K.G."/>
            <person name="Koehler B."/>
            <person name="Kolukisaoglu U."/>
            <person name="Kubo M."/>
            <person name="Kurata T."/>
            <person name="Lalonde S."/>
            <person name="Li K."/>
            <person name="Li Y."/>
            <person name="Litt A."/>
            <person name="Lyons E."/>
            <person name="Manning G."/>
            <person name="Maruyama T."/>
            <person name="Michael T.P."/>
            <person name="Mikami K."/>
            <person name="Miyazaki S."/>
            <person name="Morinaga S."/>
            <person name="Murata T."/>
            <person name="Mueller-Roeber B."/>
            <person name="Nelson D.R."/>
            <person name="Obara M."/>
            <person name="Oguri Y."/>
            <person name="Olmstead R.G."/>
            <person name="Onodera N."/>
            <person name="Petersen B.L."/>
            <person name="Pils B."/>
            <person name="Prigge M."/>
            <person name="Rensing S.A."/>
            <person name="Riano-Pachon D.M."/>
            <person name="Roberts A.W."/>
            <person name="Sato Y."/>
            <person name="Scheller H.V."/>
            <person name="Schulz B."/>
            <person name="Schulz C."/>
            <person name="Shakirov E.V."/>
            <person name="Shibagaki N."/>
            <person name="Shinohara N."/>
            <person name="Shippen D.E."/>
            <person name="Soerensen I."/>
            <person name="Sotooka R."/>
            <person name="Sugimoto N."/>
            <person name="Sugita M."/>
            <person name="Sumikawa N."/>
            <person name="Tanurdzic M."/>
            <person name="Theissen G."/>
            <person name="Ulvskov P."/>
            <person name="Wakazuki S."/>
            <person name="Weng J.K."/>
            <person name="Willats W.W."/>
            <person name="Wipf D."/>
            <person name="Wolf P.G."/>
            <person name="Yang L."/>
            <person name="Zimmer A.D."/>
            <person name="Zhu Q."/>
            <person name="Mitros T."/>
            <person name="Hellsten U."/>
            <person name="Loque D."/>
            <person name="Otillar R."/>
            <person name="Salamov A."/>
            <person name="Schmutz J."/>
            <person name="Shapiro H."/>
            <person name="Lindquist E."/>
            <person name="Lucas S."/>
            <person name="Rokhsar D."/>
            <person name="Grigoriev I.V."/>
        </authorList>
    </citation>
    <scope>NUCLEOTIDE SEQUENCE [LARGE SCALE GENOMIC DNA]</scope>
</reference>
<dbReference type="EMBL" id="GL377582">
    <property type="protein sequence ID" value="EFJ27373.1"/>
    <property type="molecule type" value="Genomic_DNA"/>
</dbReference>
<proteinExistence type="predicted"/>
<sequence length="209" mass="22073">MGGGGDKKKLMEQVFHLKLTSKGLVRQAKKCEAEEAKEKLKIKKAMEKGNADGARVYAQNAIRKHAEQLNYLRLASRLDAVVARLASQATSQGVCGALAGIVASLHGALAVGNMQKVSRTMDAFERAFVGVEVQAAFVEGAMAGSTSLATPEESVSGLMLQVADAHGLEVGAQMPQPGIHRVAVAAPPPRSGVSEDELCRRLAQLKNKS</sequence>
<dbReference type="KEGG" id="smo:SELMODRAFT_84573"/>